<evidence type="ECO:0000313" key="3">
    <source>
        <dbReference type="EMBL" id="MBB5321448.1"/>
    </source>
</evidence>
<sequence>MSLDHHRVLTSPTFTAPAWPGYFDSVIQLGAEPVADYTRGATLIWLCTAVKDWRQVLQDIQSTGSAGVVVMAMAPTPQEAREAFALGARAYIHALAGAPLLDQVTTAVQAGGYWLPETMMLQMIGTFDGLLSGTPDSHTDIATDELDRLTPREREVCQEVKSGNANKVIARNLGITERTVKEHLSRVFSKLGIRDRVQLMLYMNGKLELAESVTGGG</sequence>
<dbReference type="SUPFAM" id="SSF46894">
    <property type="entry name" value="C-terminal effector domain of the bipartite response regulators"/>
    <property type="match status" value="1"/>
</dbReference>
<dbReference type="GO" id="GO:0003677">
    <property type="term" value="F:DNA binding"/>
    <property type="evidence" value="ECO:0007669"/>
    <property type="project" value="UniProtKB-KW"/>
</dbReference>
<name>A0A840UL46_9GAMM</name>
<evidence type="ECO:0000313" key="4">
    <source>
        <dbReference type="Proteomes" id="UP000591735"/>
    </source>
</evidence>
<dbReference type="SMART" id="SM00421">
    <property type="entry name" value="HTH_LUXR"/>
    <property type="match status" value="1"/>
</dbReference>
<dbReference type="InterPro" id="IPR000792">
    <property type="entry name" value="Tscrpt_reg_LuxR_C"/>
</dbReference>
<organism evidence="3 4">
    <name type="scientific">Marinobacter oulmenensis</name>
    <dbReference type="NCBI Taxonomy" id="643747"/>
    <lineage>
        <taxon>Bacteria</taxon>
        <taxon>Pseudomonadati</taxon>
        <taxon>Pseudomonadota</taxon>
        <taxon>Gammaproteobacteria</taxon>
        <taxon>Pseudomonadales</taxon>
        <taxon>Marinobacteraceae</taxon>
        <taxon>Marinobacter</taxon>
    </lineage>
</organism>
<feature type="domain" description="HTH luxR-type" evidence="2">
    <location>
        <begin position="142"/>
        <end position="207"/>
    </location>
</feature>
<dbReference type="GO" id="GO:0006355">
    <property type="term" value="P:regulation of DNA-templated transcription"/>
    <property type="evidence" value="ECO:0007669"/>
    <property type="project" value="InterPro"/>
</dbReference>
<dbReference type="PRINTS" id="PR00038">
    <property type="entry name" value="HTHLUXR"/>
</dbReference>
<gene>
    <name evidence="3" type="ORF">HNR38_001937</name>
</gene>
<dbReference type="Proteomes" id="UP000591735">
    <property type="component" value="Unassembled WGS sequence"/>
</dbReference>
<keyword evidence="1 3" id="KW-0238">DNA-binding</keyword>
<comment type="caution">
    <text evidence="3">The sequence shown here is derived from an EMBL/GenBank/DDBJ whole genome shotgun (WGS) entry which is preliminary data.</text>
</comment>
<dbReference type="RefSeq" id="WP_183702913.1">
    <property type="nucleotide sequence ID" value="NZ_JACHFE010000004.1"/>
</dbReference>
<dbReference type="EMBL" id="JACHFE010000004">
    <property type="protein sequence ID" value="MBB5321448.1"/>
    <property type="molecule type" value="Genomic_DNA"/>
</dbReference>
<accession>A0A840UL46</accession>
<keyword evidence="4" id="KW-1185">Reference proteome</keyword>
<dbReference type="PANTHER" id="PTHR43214">
    <property type="entry name" value="TWO-COMPONENT RESPONSE REGULATOR"/>
    <property type="match status" value="1"/>
</dbReference>
<dbReference type="PROSITE" id="PS00622">
    <property type="entry name" value="HTH_LUXR_1"/>
    <property type="match status" value="1"/>
</dbReference>
<reference evidence="3 4" key="1">
    <citation type="submission" date="2020-08" db="EMBL/GenBank/DDBJ databases">
        <title>Genomic Encyclopedia of Type Strains, Phase IV (KMG-IV): sequencing the most valuable type-strain genomes for metagenomic binning, comparative biology and taxonomic classification.</title>
        <authorList>
            <person name="Goeker M."/>
        </authorList>
    </citation>
    <scope>NUCLEOTIDE SEQUENCE [LARGE SCALE GENOMIC DNA]</scope>
    <source>
        <strain evidence="3 4">DSM 22359</strain>
    </source>
</reference>
<dbReference type="Gene3D" id="3.40.50.2300">
    <property type="match status" value="1"/>
</dbReference>
<dbReference type="AlphaFoldDB" id="A0A840UL46"/>
<dbReference type="CDD" id="cd06170">
    <property type="entry name" value="LuxR_C_like"/>
    <property type="match status" value="1"/>
</dbReference>
<proteinExistence type="predicted"/>
<evidence type="ECO:0000256" key="1">
    <source>
        <dbReference type="ARBA" id="ARBA00023125"/>
    </source>
</evidence>
<dbReference type="InterPro" id="IPR039420">
    <property type="entry name" value="WalR-like"/>
</dbReference>
<dbReference type="PROSITE" id="PS50043">
    <property type="entry name" value="HTH_LUXR_2"/>
    <property type="match status" value="1"/>
</dbReference>
<evidence type="ECO:0000259" key="2">
    <source>
        <dbReference type="PROSITE" id="PS50043"/>
    </source>
</evidence>
<dbReference type="Pfam" id="PF00196">
    <property type="entry name" value="GerE"/>
    <property type="match status" value="1"/>
</dbReference>
<protein>
    <submittedName>
        <fullName evidence="3">DNA-binding NarL/FixJ family response regulator</fullName>
    </submittedName>
</protein>
<dbReference type="InterPro" id="IPR016032">
    <property type="entry name" value="Sig_transdc_resp-reg_C-effctor"/>
</dbReference>